<proteinExistence type="predicted"/>
<protein>
    <recommendedName>
        <fullName evidence="4">Coiled coil domain-containing protein</fullName>
    </recommendedName>
</protein>
<keyword evidence="1" id="KW-0175">Coiled coil</keyword>
<dbReference type="RefSeq" id="WP_344954769.1">
    <property type="nucleotide sequence ID" value="NZ_BAABCX010000001.1"/>
</dbReference>
<name>A0ABP6VAZ0_9GAMM</name>
<evidence type="ECO:0000256" key="1">
    <source>
        <dbReference type="SAM" id="Coils"/>
    </source>
</evidence>
<evidence type="ECO:0000313" key="2">
    <source>
        <dbReference type="EMBL" id="GAA3530254.1"/>
    </source>
</evidence>
<comment type="caution">
    <text evidence="2">The sequence shown here is derived from an EMBL/GenBank/DDBJ whole genome shotgun (WGS) entry which is preliminary data.</text>
</comment>
<sequence>MSMKDAYQQKLQAQLDEWDAELDRLKAKADKAKADIQVEYYKQIKVLQSRRDEAGKKLTELEQASDEAWVDLKSGIENAWESLGQALKSAASRFK</sequence>
<organism evidence="2 3">
    <name type="scientific">Zobellella aerophila</name>
    <dbReference type="NCBI Taxonomy" id="870480"/>
    <lineage>
        <taxon>Bacteria</taxon>
        <taxon>Pseudomonadati</taxon>
        <taxon>Pseudomonadota</taxon>
        <taxon>Gammaproteobacteria</taxon>
        <taxon>Aeromonadales</taxon>
        <taxon>Aeromonadaceae</taxon>
        <taxon>Zobellella</taxon>
    </lineage>
</organism>
<evidence type="ECO:0000313" key="3">
    <source>
        <dbReference type="Proteomes" id="UP001500795"/>
    </source>
</evidence>
<accession>A0ABP6VAZ0</accession>
<reference evidence="3" key="1">
    <citation type="journal article" date="2019" name="Int. J. Syst. Evol. Microbiol.">
        <title>The Global Catalogue of Microorganisms (GCM) 10K type strain sequencing project: providing services to taxonomists for standard genome sequencing and annotation.</title>
        <authorList>
            <consortium name="The Broad Institute Genomics Platform"/>
            <consortium name="The Broad Institute Genome Sequencing Center for Infectious Disease"/>
            <person name="Wu L."/>
            <person name="Ma J."/>
        </authorList>
    </citation>
    <scope>NUCLEOTIDE SEQUENCE [LARGE SCALE GENOMIC DNA]</scope>
    <source>
        <strain evidence="3">JCM 17110</strain>
    </source>
</reference>
<dbReference type="EMBL" id="BAABCX010000001">
    <property type="protein sequence ID" value="GAA3530254.1"/>
    <property type="molecule type" value="Genomic_DNA"/>
</dbReference>
<evidence type="ECO:0008006" key="4">
    <source>
        <dbReference type="Google" id="ProtNLM"/>
    </source>
</evidence>
<dbReference type="Proteomes" id="UP001500795">
    <property type="component" value="Unassembled WGS sequence"/>
</dbReference>
<keyword evidence="3" id="KW-1185">Reference proteome</keyword>
<gene>
    <name evidence="2" type="ORF">GCM10022394_06930</name>
</gene>
<feature type="coiled-coil region" evidence="1">
    <location>
        <begin position="8"/>
        <end position="64"/>
    </location>
</feature>